<dbReference type="InterPro" id="IPR004015">
    <property type="entry name" value="SKI-int_prot_SKIP_SNW-dom"/>
</dbReference>
<sequence length="308" mass="36647">MEEKLVRTHDTHISKEIANKIQQTGTLSLIKKPEILPTKEYIKYTPIQRGKNPPEQRIIEIVDEKVDPLDVPKFRYKKVAPRQVSEPVPILHDPPKKLTKQQMDEFNIPPCISNWKNNRGYTISLDKRVAVDRRNLQKDEINERHAEFAEALYLAEKAAQEENEKKNEMKKRIEMAKKERNEEEMRQLALAMRKLRDEEEDDQFDEEKEKRERARDERRREREEFYRKAGLKGLEKEMEREKRRDVTESIALGKKIDSKDLMFDQRLFNQGDGLNSGFGEEDEYNVYDEVLFKAAPNQQYKPKELTDE</sequence>
<feature type="compositionally biased region" description="Basic and acidic residues" evidence="2">
    <location>
        <begin position="207"/>
        <end position="223"/>
    </location>
</feature>
<dbReference type="VEuPathDB" id="AmoebaDB:KM1_155150"/>
<accession>A0A5K1VEF1</accession>
<organism evidence="4 5">
    <name type="scientific">Entamoeba histolytica</name>
    <dbReference type="NCBI Taxonomy" id="5759"/>
    <lineage>
        <taxon>Eukaryota</taxon>
        <taxon>Amoebozoa</taxon>
        <taxon>Evosea</taxon>
        <taxon>Archamoebae</taxon>
        <taxon>Mastigamoebida</taxon>
        <taxon>Entamoebidae</taxon>
        <taxon>Entamoeba</taxon>
    </lineage>
</organism>
<evidence type="ECO:0000256" key="1">
    <source>
        <dbReference type="ARBA" id="ARBA00010197"/>
    </source>
</evidence>
<evidence type="ECO:0000256" key="2">
    <source>
        <dbReference type="SAM" id="MobiDB-lite"/>
    </source>
</evidence>
<dbReference type="VEuPathDB" id="AmoebaDB:EHI5A_106060"/>
<comment type="caution">
    <text evidence="4">The sequence shown here is derived from an EMBL/GenBank/DDBJ whole genome shotgun (WGS) entry which is preliminary data.</text>
</comment>
<protein>
    <submittedName>
        <fullName evidence="4">Skip snw domain protein</fullName>
    </submittedName>
</protein>
<dbReference type="GO" id="GO:0005681">
    <property type="term" value="C:spliceosomal complex"/>
    <property type="evidence" value="ECO:0007669"/>
    <property type="project" value="InterPro"/>
</dbReference>
<dbReference type="EMBL" id="BDEQ01000001">
    <property type="protein sequence ID" value="GAT97366.1"/>
    <property type="molecule type" value="Genomic_DNA"/>
</dbReference>
<dbReference type="GO" id="GO:0000398">
    <property type="term" value="P:mRNA splicing, via spliceosome"/>
    <property type="evidence" value="ECO:0007669"/>
    <property type="project" value="InterPro"/>
</dbReference>
<proteinExistence type="inferred from homology"/>
<evidence type="ECO:0000313" key="4">
    <source>
        <dbReference type="EMBL" id="GAT97366.1"/>
    </source>
</evidence>
<evidence type="ECO:0000313" key="5">
    <source>
        <dbReference type="Proteomes" id="UP000078387"/>
    </source>
</evidence>
<dbReference type="VEuPathDB" id="AmoebaDB:EHI_199600"/>
<dbReference type="InterPro" id="IPR017862">
    <property type="entry name" value="SKI-int_prot_SKIP"/>
</dbReference>
<feature type="region of interest" description="Disordered" evidence="2">
    <location>
        <begin position="194"/>
        <end position="223"/>
    </location>
</feature>
<comment type="similarity">
    <text evidence="1">Belongs to the SNW family.</text>
</comment>
<reference evidence="4 5" key="1">
    <citation type="submission" date="2016-05" db="EMBL/GenBank/DDBJ databases">
        <title>First whole genome sequencing of Entamoeba histolytica HM1:IMSS-clone-6.</title>
        <authorList>
            <person name="Mukherjee Avik.K."/>
            <person name="Izumyama S."/>
            <person name="Nakada-Tsukui K."/>
            <person name="Nozaki T."/>
        </authorList>
    </citation>
    <scope>NUCLEOTIDE SEQUENCE [LARGE SCALE GENOMIC DNA]</scope>
    <source>
        <strain evidence="4 5">HM1:IMSS clone 6</strain>
    </source>
</reference>
<dbReference type="Pfam" id="PF02731">
    <property type="entry name" value="SKIP_SNW"/>
    <property type="match status" value="1"/>
</dbReference>
<dbReference type="PANTHER" id="PTHR12096">
    <property type="entry name" value="NUCLEAR PROTEIN SKIP-RELATED"/>
    <property type="match status" value="1"/>
</dbReference>
<name>A0A5K1VEF1_ENTHI</name>
<dbReference type="Proteomes" id="UP000078387">
    <property type="component" value="Unassembled WGS sequence"/>
</dbReference>
<dbReference type="VEuPathDB" id="AmoebaDB:EHI7A_139970"/>
<dbReference type="OMA" id="EDQVYDN"/>
<dbReference type="AlphaFoldDB" id="A0A5K1VEF1"/>
<gene>
    <name evidence="4" type="ORF">CL6EHI_199600</name>
</gene>
<feature type="domain" description="SKI-interacting protein SKIP SNW" evidence="3">
    <location>
        <begin position="40"/>
        <end position="195"/>
    </location>
</feature>
<evidence type="ECO:0000259" key="3">
    <source>
        <dbReference type="Pfam" id="PF02731"/>
    </source>
</evidence>